<dbReference type="Proteomes" id="UP000824265">
    <property type="component" value="Unassembled WGS sequence"/>
</dbReference>
<reference evidence="2" key="1">
    <citation type="journal article" date="2021" name="PeerJ">
        <title>Extensive microbial diversity within the chicken gut microbiome revealed by metagenomics and culture.</title>
        <authorList>
            <person name="Gilroy R."/>
            <person name="Ravi A."/>
            <person name="Getino M."/>
            <person name="Pursley I."/>
            <person name="Horton D.L."/>
            <person name="Alikhan N.F."/>
            <person name="Baker D."/>
            <person name="Gharbi K."/>
            <person name="Hall N."/>
            <person name="Watson M."/>
            <person name="Adriaenssens E.M."/>
            <person name="Foster-Nyarko E."/>
            <person name="Jarju S."/>
            <person name="Secka A."/>
            <person name="Antonio M."/>
            <person name="Oren A."/>
            <person name="Chaudhuri R.R."/>
            <person name="La Ragione R."/>
            <person name="Hildebrand F."/>
            <person name="Pallen M.J."/>
        </authorList>
    </citation>
    <scope>NUCLEOTIDE SEQUENCE</scope>
    <source>
        <strain evidence="2">CHK195-6426</strain>
    </source>
</reference>
<organism evidence="2 3">
    <name type="scientific">Candidatus Acetatifactor stercoripullorum</name>
    <dbReference type="NCBI Taxonomy" id="2838414"/>
    <lineage>
        <taxon>Bacteria</taxon>
        <taxon>Bacillati</taxon>
        <taxon>Bacillota</taxon>
        <taxon>Clostridia</taxon>
        <taxon>Lachnospirales</taxon>
        <taxon>Lachnospiraceae</taxon>
        <taxon>Acetatifactor</taxon>
    </lineage>
</organism>
<proteinExistence type="predicted"/>
<name>A0A9D1R462_9FIRM</name>
<reference evidence="2" key="2">
    <citation type="submission" date="2021-04" db="EMBL/GenBank/DDBJ databases">
        <authorList>
            <person name="Gilroy R."/>
        </authorList>
    </citation>
    <scope>NUCLEOTIDE SEQUENCE</scope>
    <source>
        <strain evidence="2">CHK195-6426</strain>
    </source>
</reference>
<feature type="transmembrane region" description="Helical" evidence="1">
    <location>
        <begin position="6"/>
        <end position="25"/>
    </location>
</feature>
<evidence type="ECO:0000313" key="3">
    <source>
        <dbReference type="Proteomes" id="UP000824265"/>
    </source>
</evidence>
<gene>
    <name evidence="2" type="ORF">H9742_01270</name>
</gene>
<comment type="caution">
    <text evidence="2">The sequence shown here is derived from an EMBL/GenBank/DDBJ whole genome shotgun (WGS) entry which is preliminary data.</text>
</comment>
<evidence type="ECO:0000256" key="1">
    <source>
        <dbReference type="SAM" id="Phobius"/>
    </source>
</evidence>
<dbReference type="InterPro" id="IPR046563">
    <property type="entry name" value="DUF6715"/>
</dbReference>
<dbReference type="Pfam" id="PF20462">
    <property type="entry name" value="DUF6715"/>
    <property type="match status" value="1"/>
</dbReference>
<dbReference type="AlphaFoldDB" id="A0A9D1R462"/>
<protein>
    <submittedName>
        <fullName evidence="2">Uncharacterized protein</fullName>
    </submittedName>
</protein>
<accession>A0A9D1R462</accession>
<sequence>MKKSTTTITLIFVCVLVAVVGYYTYLTGRSRENQKEAVLSEVQLVLSRDLANDYPPTPKEVLRYYNEVIMCFYNEECTEQEIEDLGNKARQLYDEELLANNEPEAYLVRLKQEIEDGKEADMRITSASVASSTNVDYFEEDGYDFARIHCGYTVILNGVSTPVREVYLLRRDENRQWKIYGWELAENVNPQNGQ</sequence>
<keyword evidence="1" id="KW-1133">Transmembrane helix</keyword>
<keyword evidence="1" id="KW-0812">Transmembrane</keyword>
<evidence type="ECO:0000313" key="2">
    <source>
        <dbReference type="EMBL" id="HIW80153.1"/>
    </source>
</evidence>
<keyword evidence="1" id="KW-0472">Membrane</keyword>
<dbReference type="EMBL" id="DXGH01000006">
    <property type="protein sequence ID" value="HIW80153.1"/>
    <property type="molecule type" value="Genomic_DNA"/>
</dbReference>